<dbReference type="RefSeq" id="WP_078191055.1">
    <property type="nucleotide sequence ID" value="NZ_JAMCOW010000045.1"/>
</dbReference>
<sequence>MSQNTVSQVVSDKIDQQELQHLITVSTGFIDAYIIDCHGKEPMLLPQNIVLSALDSATKVPFVEWHELKLPVFSVNDPAKNQGVALVIEGDDVGQRFALMCNEMPKTIRLRISEVVDEEKAVKDANIFQYVRMADQVFHIPNLANIQNSIGLQAA</sequence>
<organism evidence="1 2">
    <name type="scientific">Acinetobacter amyesii</name>
    <dbReference type="NCBI Taxonomy" id="2942470"/>
    <lineage>
        <taxon>Bacteria</taxon>
        <taxon>Pseudomonadati</taxon>
        <taxon>Pseudomonadota</taxon>
        <taxon>Gammaproteobacteria</taxon>
        <taxon>Moraxellales</taxon>
        <taxon>Moraxellaceae</taxon>
        <taxon>Acinetobacter</taxon>
    </lineage>
</organism>
<evidence type="ECO:0000313" key="1">
    <source>
        <dbReference type="EMBL" id="OOV80463.1"/>
    </source>
</evidence>
<gene>
    <name evidence="1" type="ORF">B1202_13080</name>
</gene>
<dbReference type="Proteomes" id="UP000191160">
    <property type="component" value="Unassembled WGS sequence"/>
</dbReference>
<protein>
    <recommendedName>
        <fullName evidence="3">CheW-like domain-containing protein</fullName>
    </recommendedName>
</protein>
<evidence type="ECO:0000313" key="2">
    <source>
        <dbReference type="Proteomes" id="UP000191160"/>
    </source>
</evidence>
<name>A0A1T1GS92_9GAMM</name>
<comment type="caution">
    <text evidence="1">The sequence shown here is derived from an EMBL/GenBank/DDBJ whole genome shotgun (WGS) entry which is preliminary data.</text>
</comment>
<reference evidence="1 2" key="1">
    <citation type="submission" date="2017-02" db="EMBL/GenBank/DDBJ databases">
        <title>Acinetobacter sp. ANC 4945, whole genome shotgun sequencing project.</title>
        <authorList>
            <person name="Radolfova-Krizova L."/>
            <person name="Al Atrouni A."/>
            <person name="Nemec A."/>
        </authorList>
    </citation>
    <scope>NUCLEOTIDE SEQUENCE [LARGE SCALE GENOMIC DNA]</scope>
    <source>
        <strain evidence="1 2">ANC 4945</strain>
    </source>
</reference>
<dbReference type="AlphaFoldDB" id="A0A1T1GS92"/>
<evidence type="ECO:0008006" key="3">
    <source>
        <dbReference type="Google" id="ProtNLM"/>
    </source>
</evidence>
<proteinExistence type="predicted"/>
<dbReference type="EMBL" id="MVKX01000009">
    <property type="protein sequence ID" value="OOV80463.1"/>
    <property type="molecule type" value="Genomic_DNA"/>
</dbReference>
<accession>A0A1T1GS92</accession>
<keyword evidence="2" id="KW-1185">Reference proteome</keyword>